<reference evidence="8" key="1">
    <citation type="submission" date="2022-08" db="EMBL/GenBank/DDBJ databases">
        <title>The genomic sequence of strain Paenibacillus sp. SCIV0701.</title>
        <authorList>
            <person name="Zhao H."/>
        </authorList>
    </citation>
    <scope>NUCLEOTIDE SEQUENCE</scope>
    <source>
        <strain evidence="8">SCIV0701</strain>
    </source>
</reference>
<evidence type="ECO:0000256" key="6">
    <source>
        <dbReference type="SAM" id="MobiDB-lite"/>
    </source>
</evidence>
<dbReference type="Gene3D" id="3.40.190.10">
    <property type="entry name" value="Periplasmic binding protein-like II"/>
    <property type="match status" value="1"/>
</dbReference>
<dbReference type="RefSeq" id="WP_257444143.1">
    <property type="nucleotide sequence ID" value="NZ_JANIPJ010000004.1"/>
</dbReference>
<feature type="chain" id="PRO_5040785511" evidence="7">
    <location>
        <begin position="23"/>
        <end position="455"/>
    </location>
</feature>
<keyword evidence="5" id="KW-0449">Lipoprotein</keyword>
<dbReference type="PROSITE" id="PS51257">
    <property type="entry name" value="PROKAR_LIPOPROTEIN"/>
    <property type="match status" value="1"/>
</dbReference>
<evidence type="ECO:0000256" key="4">
    <source>
        <dbReference type="ARBA" id="ARBA00023139"/>
    </source>
</evidence>
<proteinExistence type="predicted"/>
<evidence type="ECO:0000313" key="8">
    <source>
        <dbReference type="EMBL" id="MCR2803657.1"/>
    </source>
</evidence>
<evidence type="ECO:0000256" key="3">
    <source>
        <dbReference type="ARBA" id="ARBA00023136"/>
    </source>
</evidence>
<evidence type="ECO:0000256" key="1">
    <source>
        <dbReference type="ARBA" id="ARBA00022475"/>
    </source>
</evidence>
<dbReference type="Pfam" id="PF01547">
    <property type="entry name" value="SBP_bac_1"/>
    <property type="match status" value="1"/>
</dbReference>
<dbReference type="AlphaFoldDB" id="A0A9X2MP59"/>
<dbReference type="EMBL" id="JANIPJ010000004">
    <property type="protein sequence ID" value="MCR2803657.1"/>
    <property type="molecule type" value="Genomic_DNA"/>
</dbReference>
<evidence type="ECO:0000313" key="9">
    <source>
        <dbReference type="Proteomes" id="UP001141950"/>
    </source>
</evidence>
<dbReference type="PANTHER" id="PTHR43649">
    <property type="entry name" value="ARABINOSE-BINDING PROTEIN-RELATED"/>
    <property type="match status" value="1"/>
</dbReference>
<dbReference type="InterPro" id="IPR050490">
    <property type="entry name" value="Bact_solute-bd_prot1"/>
</dbReference>
<dbReference type="SUPFAM" id="SSF53850">
    <property type="entry name" value="Periplasmic binding protein-like II"/>
    <property type="match status" value="1"/>
</dbReference>
<keyword evidence="1" id="KW-1003">Cell membrane</keyword>
<evidence type="ECO:0000256" key="7">
    <source>
        <dbReference type="SAM" id="SignalP"/>
    </source>
</evidence>
<keyword evidence="3" id="KW-0472">Membrane</keyword>
<keyword evidence="4" id="KW-0564">Palmitate</keyword>
<accession>A0A9X2MP59</accession>
<dbReference type="PANTHER" id="PTHR43649:SF33">
    <property type="entry name" value="POLYGALACTURONAN_RHAMNOGALACTURONAN-BINDING PROTEIN YTCQ"/>
    <property type="match status" value="1"/>
</dbReference>
<dbReference type="InterPro" id="IPR006059">
    <property type="entry name" value="SBP"/>
</dbReference>
<feature type="region of interest" description="Disordered" evidence="6">
    <location>
        <begin position="25"/>
        <end position="54"/>
    </location>
</feature>
<gene>
    <name evidence="8" type="ORF">NQZ67_07135</name>
</gene>
<keyword evidence="9" id="KW-1185">Reference proteome</keyword>
<evidence type="ECO:0000256" key="5">
    <source>
        <dbReference type="ARBA" id="ARBA00023288"/>
    </source>
</evidence>
<protein>
    <submittedName>
        <fullName evidence="8">Extracellular solute-binding protein</fullName>
    </submittedName>
</protein>
<name>A0A9X2MP59_9BACL</name>
<feature type="compositionally biased region" description="Polar residues" evidence="6">
    <location>
        <begin position="36"/>
        <end position="46"/>
    </location>
</feature>
<dbReference type="Proteomes" id="UP001141950">
    <property type="component" value="Unassembled WGS sequence"/>
</dbReference>
<evidence type="ECO:0000256" key="2">
    <source>
        <dbReference type="ARBA" id="ARBA00022729"/>
    </source>
</evidence>
<sequence>MKKMKVLTAVLFVMMLVVTACSGGSGGNGGNGGNSPEPSGASTPEASQEPVVSEEPARIDLGGRTVRIAAWWDEKPKGETAGEKARLEKMAQLEKDYNFKFEFINIPFDEYMDKFTTTVLAGEPFADVLAMEYKRAIVPVKSGQVLPLSEFTTSASNINNDQMLVVKLPPLGGGEYAFSPPSVSVVGMHYNRELFKQLGLPDLQELYANGEWNWEKFLEVAKSATRDTDNDGKLDKFGYSGWPADLARHFAAANGVAFVDDATLTDQSGDPKMLEALEFVNRIVNVENVMKVKTGNKMDWNETNTFKDGDVAMSIQYDWNIGDLSFEAGVVPIPAGPQSDGKHTYANTALNGWFIPKGVKDPQLVYQIFEEMRDVPPTEEYVGQDWLEARYKTEGDIQIALEKINGTGLISIEEGIPDYPFYTIMDEIILQNQSVTATVEKHKATAEAALQKVGQ</sequence>
<organism evidence="8 9">
    <name type="scientific">Paenibacillus soyae</name>
    <dbReference type="NCBI Taxonomy" id="2969249"/>
    <lineage>
        <taxon>Bacteria</taxon>
        <taxon>Bacillati</taxon>
        <taxon>Bacillota</taxon>
        <taxon>Bacilli</taxon>
        <taxon>Bacillales</taxon>
        <taxon>Paenibacillaceae</taxon>
        <taxon>Paenibacillus</taxon>
    </lineage>
</organism>
<keyword evidence="2 7" id="KW-0732">Signal</keyword>
<feature type="signal peptide" evidence="7">
    <location>
        <begin position="1"/>
        <end position="22"/>
    </location>
</feature>
<comment type="caution">
    <text evidence="8">The sequence shown here is derived from an EMBL/GenBank/DDBJ whole genome shotgun (WGS) entry which is preliminary data.</text>
</comment>